<reference evidence="2 3" key="1">
    <citation type="submission" date="2018-02" db="EMBL/GenBank/DDBJ databases">
        <title>The genomes of Aspergillus section Nigri reveals drivers in fungal speciation.</title>
        <authorList>
            <consortium name="DOE Joint Genome Institute"/>
            <person name="Vesth T.C."/>
            <person name="Nybo J."/>
            <person name="Theobald S."/>
            <person name="Brandl J."/>
            <person name="Frisvad J.C."/>
            <person name="Nielsen K.F."/>
            <person name="Lyhne E.K."/>
            <person name="Kogle M.E."/>
            <person name="Kuo A."/>
            <person name="Riley R."/>
            <person name="Clum A."/>
            <person name="Nolan M."/>
            <person name="Lipzen A."/>
            <person name="Salamov A."/>
            <person name="Henrissat B."/>
            <person name="Wiebenga A."/>
            <person name="De vries R.P."/>
            <person name="Grigoriev I.V."/>
            <person name="Mortensen U.H."/>
            <person name="Andersen M.R."/>
            <person name="Baker S.E."/>
        </authorList>
    </citation>
    <scope>NUCLEOTIDE SEQUENCE [LARGE SCALE GENOMIC DNA]</scope>
    <source>
        <strain evidence="2 3">CBS 114.80</strain>
    </source>
</reference>
<evidence type="ECO:0000313" key="2">
    <source>
        <dbReference type="EMBL" id="PYI29348.1"/>
    </source>
</evidence>
<feature type="region of interest" description="Disordered" evidence="1">
    <location>
        <begin position="1"/>
        <end position="51"/>
    </location>
</feature>
<feature type="compositionally biased region" description="Basic residues" evidence="1">
    <location>
        <begin position="17"/>
        <end position="31"/>
    </location>
</feature>
<protein>
    <submittedName>
        <fullName evidence="2">Uncharacterized protein</fullName>
    </submittedName>
</protein>
<keyword evidence="3" id="KW-1185">Reference proteome</keyword>
<dbReference type="EMBL" id="KZ825533">
    <property type="protein sequence ID" value="PYI29348.1"/>
    <property type="molecule type" value="Genomic_DNA"/>
</dbReference>
<dbReference type="Proteomes" id="UP000248817">
    <property type="component" value="Unassembled WGS sequence"/>
</dbReference>
<evidence type="ECO:0000256" key="1">
    <source>
        <dbReference type="SAM" id="MobiDB-lite"/>
    </source>
</evidence>
<gene>
    <name evidence="2" type="ORF">BP00DRAFT_241140</name>
</gene>
<organism evidence="2 3">
    <name type="scientific">Aspergillus indologenus CBS 114.80</name>
    <dbReference type="NCBI Taxonomy" id="1450541"/>
    <lineage>
        <taxon>Eukaryota</taxon>
        <taxon>Fungi</taxon>
        <taxon>Dikarya</taxon>
        <taxon>Ascomycota</taxon>
        <taxon>Pezizomycotina</taxon>
        <taxon>Eurotiomycetes</taxon>
        <taxon>Eurotiomycetidae</taxon>
        <taxon>Eurotiales</taxon>
        <taxon>Aspergillaceae</taxon>
        <taxon>Aspergillus</taxon>
        <taxon>Aspergillus subgen. Circumdati</taxon>
    </lineage>
</organism>
<proteinExistence type="predicted"/>
<accession>A0A2V5HXY1</accession>
<evidence type="ECO:0000313" key="3">
    <source>
        <dbReference type="Proteomes" id="UP000248817"/>
    </source>
</evidence>
<name>A0A2V5HXY1_9EURO</name>
<sequence>MITLSRPRTKPNPANSKHARCPPPAKHRPRKQFPIEPATHTTPSSPMHPEL</sequence>
<dbReference type="AlphaFoldDB" id="A0A2V5HXY1"/>